<proteinExistence type="predicted"/>
<sequence length="47" mass="5220">MANLLNLNAAGIDISSKEHVVAVPDDRDKQNVRTFKGFSRDLHKLAN</sequence>
<protein>
    <submittedName>
        <fullName evidence="1">Uncharacterized protein</fullName>
    </submittedName>
</protein>
<accession>A0A3B0VBG6</accession>
<organism evidence="1">
    <name type="scientific">hydrothermal vent metagenome</name>
    <dbReference type="NCBI Taxonomy" id="652676"/>
    <lineage>
        <taxon>unclassified sequences</taxon>
        <taxon>metagenomes</taxon>
        <taxon>ecological metagenomes</taxon>
    </lineage>
</organism>
<evidence type="ECO:0000313" key="1">
    <source>
        <dbReference type="EMBL" id="VAW29326.1"/>
    </source>
</evidence>
<feature type="non-terminal residue" evidence="1">
    <location>
        <position position="47"/>
    </location>
</feature>
<reference evidence="1" key="1">
    <citation type="submission" date="2018-06" db="EMBL/GenBank/DDBJ databases">
        <authorList>
            <person name="Zhirakovskaya E."/>
        </authorList>
    </citation>
    <scope>NUCLEOTIDE SEQUENCE</scope>
</reference>
<name>A0A3B0VBG6_9ZZZZ</name>
<dbReference type="EMBL" id="UOET01000350">
    <property type="protein sequence ID" value="VAW29326.1"/>
    <property type="molecule type" value="Genomic_DNA"/>
</dbReference>
<dbReference type="AlphaFoldDB" id="A0A3B0VBG6"/>
<gene>
    <name evidence="1" type="ORF">MNBD_BACTEROID07-986</name>
</gene>